<proteinExistence type="predicted"/>
<dbReference type="AlphaFoldDB" id="A0A1E1F2C5"/>
<protein>
    <recommendedName>
        <fullName evidence="4">DUF1648 domain-containing protein</fullName>
    </recommendedName>
</protein>
<dbReference type="RefSeq" id="WP_066514886.1">
    <property type="nucleotide sequence ID" value="NZ_AP017655.1"/>
</dbReference>
<dbReference type="Proteomes" id="UP000218272">
    <property type="component" value="Chromosome SCLO_1"/>
</dbReference>
<gene>
    <name evidence="2" type="ORF">SCLO_1016240</name>
</gene>
<reference evidence="2 3" key="1">
    <citation type="submission" date="2016-10" db="EMBL/GenBank/DDBJ databases">
        <title>Complete Genome Sequence of the Nonylphenol-Degrading Bacterium Sphingobium cloacae JCM 10874T.</title>
        <authorList>
            <person name="Ootsuka M."/>
            <person name="Nishizawa T."/>
            <person name="Ohta H."/>
        </authorList>
    </citation>
    <scope>NUCLEOTIDE SEQUENCE [LARGE SCALE GENOMIC DNA]</scope>
    <source>
        <strain evidence="2 3">JCM 10874</strain>
    </source>
</reference>
<keyword evidence="3" id="KW-1185">Reference proteome</keyword>
<feature type="transmembrane region" description="Helical" evidence="1">
    <location>
        <begin position="82"/>
        <end position="101"/>
    </location>
</feature>
<dbReference type="EMBL" id="AP017655">
    <property type="protein sequence ID" value="BAV64664.1"/>
    <property type="molecule type" value="Genomic_DNA"/>
</dbReference>
<evidence type="ECO:0008006" key="4">
    <source>
        <dbReference type="Google" id="ProtNLM"/>
    </source>
</evidence>
<evidence type="ECO:0000313" key="3">
    <source>
        <dbReference type="Proteomes" id="UP000218272"/>
    </source>
</evidence>
<name>A0A1E1F2C5_9SPHN</name>
<keyword evidence="1" id="KW-0472">Membrane</keyword>
<evidence type="ECO:0000256" key="1">
    <source>
        <dbReference type="SAM" id="Phobius"/>
    </source>
</evidence>
<evidence type="ECO:0000313" key="2">
    <source>
        <dbReference type="EMBL" id="BAV64664.1"/>
    </source>
</evidence>
<feature type="transmembrane region" description="Helical" evidence="1">
    <location>
        <begin position="47"/>
        <end position="70"/>
    </location>
</feature>
<keyword evidence="1" id="KW-1133">Transmembrane helix</keyword>
<dbReference type="OrthoDB" id="8003659at2"/>
<keyword evidence="1" id="KW-0812">Transmembrane</keyword>
<sequence length="113" mass="12352">MIVLSLAVIFAVILAGLSIWANARFRHHERLPMQWSLTGAVNWTAPRALALSLVPALATGMLAFIAVLALNVRPRAGQENMVLPVTIMIGATFIAVHLFHFRLIDKTIKRNGG</sequence>
<organism evidence="2 3">
    <name type="scientific">Sphingobium cloacae</name>
    <dbReference type="NCBI Taxonomy" id="120107"/>
    <lineage>
        <taxon>Bacteria</taxon>
        <taxon>Pseudomonadati</taxon>
        <taxon>Pseudomonadota</taxon>
        <taxon>Alphaproteobacteria</taxon>
        <taxon>Sphingomonadales</taxon>
        <taxon>Sphingomonadaceae</taxon>
        <taxon>Sphingobium</taxon>
    </lineage>
</organism>
<accession>A0A1E1F2C5</accession>
<dbReference type="KEGG" id="sclo:SCLO_1016240"/>